<dbReference type="SMART" id="SM00093">
    <property type="entry name" value="SERPIN"/>
    <property type="match status" value="1"/>
</dbReference>
<dbReference type="InterPro" id="IPR000215">
    <property type="entry name" value="Serpin_fam"/>
</dbReference>
<gene>
    <name evidence="6" type="primary">SERPINB3_1</name>
</gene>
<dbReference type="GO" id="GO:0005615">
    <property type="term" value="C:extracellular space"/>
    <property type="evidence" value="ECO:0007669"/>
    <property type="project" value="InterPro"/>
</dbReference>
<accession>A0A2H8TKZ1</accession>
<name>A0A2H8TKZ1_9HEMI</name>
<dbReference type="InterPro" id="IPR023796">
    <property type="entry name" value="Serpin_dom"/>
</dbReference>
<dbReference type="Gene3D" id="2.30.39.10">
    <property type="entry name" value="Alpha-1-antitrypsin, domain 1"/>
    <property type="match status" value="2"/>
</dbReference>
<dbReference type="OrthoDB" id="671595at2759"/>
<feature type="signal peptide" evidence="4">
    <location>
        <begin position="1"/>
        <end position="20"/>
    </location>
</feature>
<evidence type="ECO:0000256" key="3">
    <source>
        <dbReference type="RuleBase" id="RU000411"/>
    </source>
</evidence>
<evidence type="ECO:0000259" key="5">
    <source>
        <dbReference type="SMART" id="SM00093"/>
    </source>
</evidence>
<dbReference type="InterPro" id="IPR042185">
    <property type="entry name" value="Serpin_sf_2"/>
</dbReference>
<dbReference type="CDD" id="cd19594">
    <property type="entry name" value="serpin_crustaceans_chelicerates_insects"/>
    <property type="match status" value="1"/>
</dbReference>
<feature type="domain" description="Serpin" evidence="5">
    <location>
        <begin position="58"/>
        <end position="427"/>
    </location>
</feature>
<dbReference type="PROSITE" id="PS00284">
    <property type="entry name" value="SERPIN"/>
    <property type="match status" value="1"/>
</dbReference>
<evidence type="ECO:0000256" key="1">
    <source>
        <dbReference type="ARBA" id="ARBA00022690"/>
    </source>
</evidence>
<dbReference type="PANTHER" id="PTHR11461">
    <property type="entry name" value="SERINE PROTEASE INHIBITOR, SERPIN"/>
    <property type="match status" value="1"/>
</dbReference>
<dbReference type="SUPFAM" id="SSF56574">
    <property type="entry name" value="Serpins"/>
    <property type="match status" value="1"/>
</dbReference>
<evidence type="ECO:0000313" key="6">
    <source>
        <dbReference type="EMBL" id="MBW14709.1"/>
    </source>
</evidence>
<keyword evidence="2" id="KW-0722">Serine protease inhibitor</keyword>
<dbReference type="EMBL" id="GFXV01002904">
    <property type="protein sequence ID" value="MBW14709.1"/>
    <property type="molecule type" value="Transcribed_RNA"/>
</dbReference>
<feature type="chain" id="PRO_5014173301" evidence="4">
    <location>
        <begin position="21"/>
        <end position="430"/>
    </location>
</feature>
<reference evidence="6" key="1">
    <citation type="submission" date="2017-10" db="EMBL/GenBank/DDBJ databases">
        <title>Transcriptome Assembly of Sugarcane Aphid Adults.</title>
        <authorList>
            <person name="Scully E.D."/>
            <person name="Palmer N.A."/>
            <person name="Geib S.M."/>
            <person name="Sarath G."/>
            <person name="Sattler S.E."/>
        </authorList>
    </citation>
    <scope>NUCLEOTIDE SEQUENCE</scope>
    <source>
        <tissue evidence="6">Whole body</tissue>
    </source>
</reference>
<dbReference type="InterPro" id="IPR036186">
    <property type="entry name" value="Serpin_sf"/>
</dbReference>
<evidence type="ECO:0000256" key="4">
    <source>
        <dbReference type="SAM" id="SignalP"/>
    </source>
</evidence>
<dbReference type="Gene3D" id="3.30.497.10">
    <property type="entry name" value="Antithrombin, subunit I, domain 2"/>
    <property type="match status" value="1"/>
</dbReference>
<keyword evidence="1" id="KW-0646">Protease inhibitor</keyword>
<dbReference type="InterPro" id="IPR042178">
    <property type="entry name" value="Serpin_sf_1"/>
</dbReference>
<proteinExistence type="inferred from homology"/>
<organism evidence="6">
    <name type="scientific">Melanaphis sacchari</name>
    <dbReference type="NCBI Taxonomy" id="742174"/>
    <lineage>
        <taxon>Eukaryota</taxon>
        <taxon>Metazoa</taxon>
        <taxon>Ecdysozoa</taxon>
        <taxon>Arthropoda</taxon>
        <taxon>Hexapoda</taxon>
        <taxon>Insecta</taxon>
        <taxon>Pterygota</taxon>
        <taxon>Neoptera</taxon>
        <taxon>Paraneoptera</taxon>
        <taxon>Hemiptera</taxon>
        <taxon>Sternorrhyncha</taxon>
        <taxon>Aphidomorpha</taxon>
        <taxon>Aphidoidea</taxon>
        <taxon>Aphididae</taxon>
        <taxon>Aphidini</taxon>
        <taxon>Melanaphis</taxon>
    </lineage>
</organism>
<dbReference type="Pfam" id="PF00079">
    <property type="entry name" value="Serpin"/>
    <property type="match status" value="1"/>
</dbReference>
<sequence>MHWLCKCVIGLAVLATTTWSASLPSVTQKCVPPGPGLSLNDFLSGKFYLFERQQEFSIKLLQTAVTASPKQNLIFSPHSIYTALLITYFLSNNETEETLKRFLNLPPEQSKLSVMQAYRMEKLFHSMRVLNTSADYDFSSVDRLFVSKRLPIQKCVAEVFKDEVHKMDFVVDPELARMYINNWVTNQTNQEIKDLLPEGKISYETRLVLANAAYFKGFWSSKFSSESTKDEVFYTSPTENAYVPMMWQSGVFNLLSSDELGAHVLELPYKGGDISLFVILPPFNKQRGISQLSKRLNTNILQNIVSSGEWTTRPVEVSLPKFNVEQSMDNLVPILEQMGIGNLFKGNVDLSALTGNANDVTIDDAVHKAKISVDEEGTIAAAATAFIMSRSSRPVEPFKFRCNHPFIYFIFDKVTGSVLFMGVYNSPKSN</sequence>
<dbReference type="PANTHER" id="PTHR11461:SF278">
    <property type="entry name" value="SERINE PROTEASE INHIBITOR 88EA"/>
    <property type="match status" value="1"/>
</dbReference>
<dbReference type="GO" id="GO:0004867">
    <property type="term" value="F:serine-type endopeptidase inhibitor activity"/>
    <property type="evidence" value="ECO:0007669"/>
    <property type="project" value="UniProtKB-KW"/>
</dbReference>
<dbReference type="InterPro" id="IPR023795">
    <property type="entry name" value="Serpin_CS"/>
</dbReference>
<dbReference type="AlphaFoldDB" id="A0A2H8TKZ1"/>
<keyword evidence="4" id="KW-0732">Signal</keyword>
<comment type="similarity">
    <text evidence="3">Belongs to the serpin family.</text>
</comment>
<evidence type="ECO:0000256" key="2">
    <source>
        <dbReference type="ARBA" id="ARBA00022900"/>
    </source>
</evidence>
<protein>
    <submittedName>
        <fullName evidence="6">Serpin B3</fullName>
    </submittedName>
</protein>